<name>A0A316ULW2_9BASI</name>
<feature type="compositionally biased region" description="Basic residues" evidence="1">
    <location>
        <begin position="132"/>
        <end position="143"/>
    </location>
</feature>
<organism evidence="3 4">
    <name type="scientific">Jaminaea rosea</name>
    <dbReference type="NCBI Taxonomy" id="1569628"/>
    <lineage>
        <taxon>Eukaryota</taxon>
        <taxon>Fungi</taxon>
        <taxon>Dikarya</taxon>
        <taxon>Basidiomycota</taxon>
        <taxon>Ustilaginomycotina</taxon>
        <taxon>Exobasidiomycetes</taxon>
        <taxon>Microstromatales</taxon>
        <taxon>Microstromatales incertae sedis</taxon>
        <taxon>Jaminaea</taxon>
    </lineage>
</organism>
<protein>
    <submittedName>
        <fullName evidence="3">Signal recognition particle, SRP9/SRP14 subunit</fullName>
    </submittedName>
</protein>
<dbReference type="GeneID" id="37031133"/>
<evidence type="ECO:0000313" key="3">
    <source>
        <dbReference type="EMBL" id="PWN26247.1"/>
    </source>
</evidence>
<dbReference type="InterPro" id="IPR039432">
    <property type="entry name" value="SRP9_dom"/>
</dbReference>
<sequence>MVYIKHWADFHSRALELYQGDPDRTRYLVKAHPARQWLVLKVTDNVTTLKYRSRSTVILNRFELLNRELTAKMAAQDQGVAPAGQGGENRALGVVKDKTSASQVDVADAAVGQGGVGGAGGVGGSGQAASNSKKKKKKKGGNK</sequence>
<evidence type="ECO:0000256" key="1">
    <source>
        <dbReference type="SAM" id="MobiDB-lite"/>
    </source>
</evidence>
<dbReference type="Pfam" id="PF05486">
    <property type="entry name" value="SRP9-21"/>
    <property type="match status" value="1"/>
</dbReference>
<dbReference type="STRING" id="1569628.A0A316ULW2"/>
<dbReference type="RefSeq" id="XP_025360859.1">
    <property type="nucleotide sequence ID" value="XM_025509310.1"/>
</dbReference>
<keyword evidence="4" id="KW-1185">Reference proteome</keyword>
<gene>
    <name evidence="3" type="ORF">BDZ90DRAFT_280775</name>
</gene>
<dbReference type="EMBL" id="KZ819672">
    <property type="protein sequence ID" value="PWN26247.1"/>
    <property type="molecule type" value="Genomic_DNA"/>
</dbReference>
<dbReference type="GO" id="GO:0006614">
    <property type="term" value="P:SRP-dependent cotranslational protein targeting to membrane"/>
    <property type="evidence" value="ECO:0007669"/>
    <property type="project" value="InterPro"/>
</dbReference>
<accession>A0A316ULW2</accession>
<proteinExistence type="predicted"/>
<feature type="region of interest" description="Disordered" evidence="1">
    <location>
        <begin position="76"/>
        <end position="95"/>
    </location>
</feature>
<reference evidence="3 4" key="1">
    <citation type="journal article" date="2018" name="Mol. Biol. Evol.">
        <title>Broad Genomic Sampling Reveals a Smut Pathogenic Ancestry of the Fungal Clade Ustilaginomycotina.</title>
        <authorList>
            <person name="Kijpornyongpan T."/>
            <person name="Mondo S.J."/>
            <person name="Barry K."/>
            <person name="Sandor L."/>
            <person name="Lee J."/>
            <person name="Lipzen A."/>
            <person name="Pangilinan J."/>
            <person name="LaButti K."/>
            <person name="Hainaut M."/>
            <person name="Henrissat B."/>
            <person name="Grigoriev I.V."/>
            <person name="Spatafora J.W."/>
            <person name="Aime M.C."/>
        </authorList>
    </citation>
    <scope>NUCLEOTIDE SEQUENCE [LARGE SCALE GENOMIC DNA]</scope>
    <source>
        <strain evidence="3 4">MCA 5214</strain>
    </source>
</reference>
<feature type="compositionally biased region" description="Gly residues" evidence="1">
    <location>
        <begin position="114"/>
        <end position="126"/>
    </location>
</feature>
<evidence type="ECO:0000313" key="4">
    <source>
        <dbReference type="Proteomes" id="UP000245884"/>
    </source>
</evidence>
<dbReference type="InterPro" id="IPR009018">
    <property type="entry name" value="Signal_recog_particle_SRP9/14"/>
</dbReference>
<dbReference type="SUPFAM" id="SSF54762">
    <property type="entry name" value="Signal recognition particle alu RNA binding heterodimer, SRP9/14"/>
    <property type="match status" value="1"/>
</dbReference>
<dbReference type="PANTHER" id="PTHR12834:SF12">
    <property type="entry name" value="SIGNAL RECOGNITION PARTICLE 9 KDA PROTEIN"/>
    <property type="match status" value="1"/>
</dbReference>
<dbReference type="Proteomes" id="UP000245884">
    <property type="component" value="Unassembled WGS sequence"/>
</dbReference>
<dbReference type="OrthoDB" id="360923at2759"/>
<dbReference type="AlphaFoldDB" id="A0A316ULW2"/>
<dbReference type="PANTHER" id="PTHR12834">
    <property type="entry name" value="SIGNAL RECOGNITION PARTICLE 9 KDA PROTEIN"/>
    <property type="match status" value="1"/>
</dbReference>
<dbReference type="InterPro" id="IPR039914">
    <property type="entry name" value="SRP9-like"/>
</dbReference>
<feature type="region of interest" description="Disordered" evidence="1">
    <location>
        <begin position="114"/>
        <end position="143"/>
    </location>
</feature>
<evidence type="ECO:0000259" key="2">
    <source>
        <dbReference type="Pfam" id="PF05486"/>
    </source>
</evidence>
<dbReference type="GO" id="GO:0008312">
    <property type="term" value="F:7S RNA binding"/>
    <property type="evidence" value="ECO:0007669"/>
    <property type="project" value="InterPro"/>
</dbReference>
<dbReference type="GO" id="GO:0005786">
    <property type="term" value="C:signal recognition particle, endoplasmic reticulum targeting"/>
    <property type="evidence" value="ECO:0007669"/>
    <property type="project" value="TreeGrafter"/>
</dbReference>
<feature type="domain" description="SRP9" evidence="2">
    <location>
        <begin position="4"/>
        <end position="73"/>
    </location>
</feature>
<dbReference type="Gene3D" id="3.30.720.10">
    <property type="entry name" value="Signal recognition particle alu RNA binding heterodimer, srp9/1"/>
    <property type="match status" value="1"/>
</dbReference>